<evidence type="ECO:0000313" key="5">
    <source>
        <dbReference type="Proteomes" id="UP000076738"/>
    </source>
</evidence>
<dbReference type="SMART" id="SM00822">
    <property type="entry name" value="PKS_KR"/>
    <property type="match status" value="1"/>
</dbReference>
<protein>
    <submittedName>
        <fullName evidence="4">Oxidoreductase</fullName>
    </submittedName>
</protein>
<gene>
    <name evidence="4" type="ORF">CALVIDRAFT_532600</name>
</gene>
<evidence type="ECO:0000256" key="1">
    <source>
        <dbReference type="ARBA" id="ARBA00006484"/>
    </source>
</evidence>
<evidence type="ECO:0000259" key="3">
    <source>
        <dbReference type="SMART" id="SM00822"/>
    </source>
</evidence>
<dbReference type="FunFam" id="3.40.50.720:FF:000084">
    <property type="entry name" value="Short-chain dehydrogenase reductase"/>
    <property type="match status" value="1"/>
</dbReference>
<dbReference type="PRINTS" id="PR00080">
    <property type="entry name" value="SDRFAMILY"/>
</dbReference>
<comment type="similarity">
    <text evidence="1">Belongs to the short-chain dehydrogenases/reductases (SDR) family.</text>
</comment>
<name>A0A167SEW1_CALVF</name>
<keyword evidence="2" id="KW-0560">Oxidoreductase</keyword>
<sequence length="258" mass="27296">MPAKYDLKGKVALVTGASRGIGREYALALGAQGASVVVNYHASAETAKSVVEQVKKAGGDAIAIQGDATSISDIASLFEQAKKHYGKIDIVISNAGVEHFNDLDKTSEAEFDKTYNTNVKGQFFVAQQAYKHVTHNGGRVILTSSISKEMSIPRHSVYASSKGAIEVMVRSMKADFGPLGITINAVAPGGTVTDMAAESAKHYIPGGENLSDEEMLDKMKQFSPLGRAGYPKDIANAVLFLVSDEGGWINGQTIQVAG</sequence>
<dbReference type="STRING" id="1330018.A0A167SEW1"/>
<dbReference type="InterPro" id="IPR002347">
    <property type="entry name" value="SDR_fam"/>
</dbReference>
<organism evidence="4 5">
    <name type="scientific">Calocera viscosa (strain TUFC12733)</name>
    <dbReference type="NCBI Taxonomy" id="1330018"/>
    <lineage>
        <taxon>Eukaryota</taxon>
        <taxon>Fungi</taxon>
        <taxon>Dikarya</taxon>
        <taxon>Basidiomycota</taxon>
        <taxon>Agaricomycotina</taxon>
        <taxon>Dacrymycetes</taxon>
        <taxon>Dacrymycetales</taxon>
        <taxon>Dacrymycetaceae</taxon>
        <taxon>Calocera</taxon>
    </lineage>
</organism>
<feature type="domain" description="Ketoreductase" evidence="3">
    <location>
        <begin position="10"/>
        <end position="195"/>
    </location>
</feature>
<dbReference type="PANTHER" id="PTHR43639">
    <property type="entry name" value="OXIDOREDUCTASE, SHORT-CHAIN DEHYDROGENASE/REDUCTASE FAMILY (AFU_ORTHOLOGUE AFUA_5G02870)"/>
    <property type="match status" value="1"/>
</dbReference>
<dbReference type="SUPFAM" id="SSF51735">
    <property type="entry name" value="NAD(P)-binding Rossmann-fold domains"/>
    <property type="match status" value="1"/>
</dbReference>
<dbReference type="InterPro" id="IPR057326">
    <property type="entry name" value="KR_dom"/>
</dbReference>
<dbReference type="InterPro" id="IPR036291">
    <property type="entry name" value="NAD(P)-bd_dom_sf"/>
</dbReference>
<dbReference type="Proteomes" id="UP000076738">
    <property type="component" value="Unassembled WGS sequence"/>
</dbReference>
<dbReference type="PRINTS" id="PR00081">
    <property type="entry name" value="GDHRDH"/>
</dbReference>
<keyword evidence="5" id="KW-1185">Reference proteome</keyword>
<dbReference type="PANTHER" id="PTHR43639:SF1">
    <property type="entry name" value="SHORT-CHAIN DEHYDROGENASE_REDUCTASE FAMILY PROTEIN"/>
    <property type="match status" value="1"/>
</dbReference>
<dbReference type="AlphaFoldDB" id="A0A167SEW1"/>
<reference evidence="4 5" key="1">
    <citation type="journal article" date="2016" name="Mol. Biol. Evol.">
        <title>Comparative Genomics of Early-Diverging Mushroom-Forming Fungi Provides Insights into the Origins of Lignocellulose Decay Capabilities.</title>
        <authorList>
            <person name="Nagy L.G."/>
            <person name="Riley R."/>
            <person name="Tritt A."/>
            <person name="Adam C."/>
            <person name="Daum C."/>
            <person name="Floudas D."/>
            <person name="Sun H."/>
            <person name="Yadav J.S."/>
            <person name="Pangilinan J."/>
            <person name="Larsson K.H."/>
            <person name="Matsuura K."/>
            <person name="Barry K."/>
            <person name="Labutti K."/>
            <person name="Kuo R."/>
            <person name="Ohm R.A."/>
            <person name="Bhattacharya S.S."/>
            <person name="Shirouzu T."/>
            <person name="Yoshinaga Y."/>
            <person name="Martin F.M."/>
            <person name="Grigoriev I.V."/>
            <person name="Hibbett D.S."/>
        </authorList>
    </citation>
    <scope>NUCLEOTIDE SEQUENCE [LARGE SCALE GENOMIC DNA]</scope>
    <source>
        <strain evidence="4 5">TUFC12733</strain>
    </source>
</reference>
<accession>A0A167SEW1</accession>
<evidence type="ECO:0000313" key="4">
    <source>
        <dbReference type="EMBL" id="KZP01856.1"/>
    </source>
</evidence>
<dbReference type="EMBL" id="KV417266">
    <property type="protein sequence ID" value="KZP01856.1"/>
    <property type="molecule type" value="Genomic_DNA"/>
</dbReference>
<proteinExistence type="inferred from homology"/>
<evidence type="ECO:0000256" key="2">
    <source>
        <dbReference type="ARBA" id="ARBA00023002"/>
    </source>
</evidence>
<dbReference type="GO" id="GO:0016491">
    <property type="term" value="F:oxidoreductase activity"/>
    <property type="evidence" value="ECO:0007669"/>
    <property type="project" value="UniProtKB-KW"/>
</dbReference>
<dbReference type="OrthoDB" id="5327538at2759"/>
<dbReference type="Pfam" id="PF13561">
    <property type="entry name" value="adh_short_C2"/>
    <property type="match status" value="1"/>
</dbReference>
<dbReference type="Gene3D" id="3.40.50.720">
    <property type="entry name" value="NAD(P)-binding Rossmann-like Domain"/>
    <property type="match status" value="1"/>
</dbReference>